<evidence type="ECO:0000256" key="13">
    <source>
        <dbReference type="SAM" id="Phobius"/>
    </source>
</evidence>
<evidence type="ECO:0000256" key="11">
    <source>
        <dbReference type="ARBA" id="ARBA00023136"/>
    </source>
</evidence>
<dbReference type="PANTHER" id="PTHR30529:SF7">
    <property type="entry name" value="CYTOCHROME B561 BACTERIAL_NI-HYDROGENASE DOMAIN-CONTAINING PROTEIN"/>
    <property type="match status" value="1"/>
</dbReference>
<dbReference type="SUPFAM" id="SSF81342">
    <property type="entry name" value="Transmembrane di-heme cytochromes"/>
    <property type="match status" value="1"/>
</dbReference>
<keyword evidence="4" id="KW-1003">Cell membrane</keyword>
<evidence type="ECO:0000259" key="14">
    <source>
        <dbReference type="Pfam" id="PF01292"/>
    </source>
</evidence>
<evidence type="ECO:0000256" key="8">
    <source>
        <dbReference type="ARBA" id="ARBA00022982"/>
    </source>
</evidence>
<evidence type="ECO:0000313" key="15">
    <source>
        <dbReference type="EMBL" id="MBD8525001.1"/>
    </source>
</evidence>
<dbReference type="RefSeq" id="WP_192028352.1">
    <property type="nucleotide sequence ID" value="NZ_JACYTR010000006.1"/>
</dbReference>
<dbReference type="InterPro" id="IPR052168">
    <property type="entry name" value="Cytochrome_b561_oxidase"/>
</dbReference>
<feature type="domain" description="Cytochrome b561 bacterial/Ni-hydrogenase" evidence="14">
    <location>
        <begin position="14"/>
        <end position="183"/>
    </location>
</feature>
<dbReference type="InterPro" id="IPR016174">
    <property type="entry name" value="Di-haem_cyt_TM"/>
</dbReference>
<proteinExistence type="inferred from homology"/>
<accession>A0AAW3ZG53</accession>
<dbReference type="AlphaFoldDB" id="A0AAW3ZG53"/>
<reference evidence="15 16" key="1">
    <citation type="submission" date="2020-09" db="EMBL/GenBank/DDBJ databases">
        <title>Pseudoxanthomonas sp. CAU 1598 isolated from sand of Yaerae Beach.</title>
        <authorList>
            <person name="Kim W."/>
        </authorList>
    </citation>
    <scope>NUCLEOTIDE SEQUENCE [LARGE SCALE GENOMIC DNA]</scope>
    <source>
        <strain evidence="15 16">CAU 1598</strain>
    </source>
</reference>
<dbReference type="GO" id="GO:0020037">
    <property type="term" value="F:heme binding"/>
    <property type="evidence" value="ECO:0007669"/>
    <property type="project" value="TreeGrafter"/>
</dbReference>
<dbReference type="InterPro" id="IPR011577">
    <property type="entry name" value="Cyt_b561_bac/Ni-Hgenase"/>
</dbReference>
<dbReference type="Pfam" id="PF01292">
    <property type="entry name" value="Ni_hydr_CYTB"/>
    <property type="match status" value="1"/>
</dbReference>
<evidence type="ECO:0000256" key="2">
    <source>
        <dbReference type="ARBA" id="ARBA00004651"/>
    </source>
</evidence>
<feature type="transmembrane region" description="Helical" evidence="13">
    <location>
        <begin position="150"/>
        <end position="167"/>
    </location>
</feature>
<evidence type="ECO:0000256" key="4">
    <source>
        <dbReference type="ARBA" id="ARBA00022475"/>
    </source>
</evidence>
<evidence type="ECO:0000256" key="7">
    <source>
        <dbReference type="ARBA" id="ARBA00022723"/>
    </source>
</evidence>
<comment type="caution">
    <text evidence="15">The sequence shown here is derived from an EMBL/GenBank/DDBJ whole genome shotgun (WGS) entry which is preliminary data.</text>
</comment>
<evidence type="ECO:0000256" key="5">
    <source>
        <dbReference type="ARBA" id="ARBA00022617"/>
    </source>
</evidence>
<keyword evidence="5" id="KW-0349">Heme</keyword>
<dbReference type="EMBL" id="JACYTR010000006">
    <property type="protein sequence ID" value="MBD8525001.1"/>
    <property type="molecule type" value="Genomic_DNA"/>
</dbReference>
<evidence type="ECO:0000256" key="3">
    <source>
        <dbReference type="ARBA" id="ARBA00022448"/>
    </source>
</evidence>
<keyword evidence="16" id="KW-1185">Reference proteome</keyword>
<evidence type="ECO:0000256" key="10">
    <source>
        <dbReference type="ARBA" id="ARBA00023004"/>
    </source>
</evidence>
<gene>
    <name evidence="15" type="ORF">IFO71_04530</name>
</gene>
<evidence type="ECO:0000256" key="6">
    <source>
        <dbReference type="ARBA" id="ARBA00022692"/>
    </source>
</evidence>
<keyword evidence="10" id="KW-0408">Iron</keyword>
<feature type="transmembrane region" description="Helical" evidence="13">
    <location>
        <begin position="92"/>
        <end position="114"/>
    </location>
</feature>
<dbReference type="Gene3D" id="1.20.950.20">
    <property type="entry name" value="Transmembrane di-heme cytochromes, Chain C"/>
    <property type="match status" value="1"/>
</dbReference>
<protein>
    <submittedName>
        <fullName evidence="15">Cytochrome b</fullName>
    </submittedName>
</protein>
<sequence length="193" mass="21915">MSTSKQLRSTDQGWSAISQTLHWLIAVLVIGLGIVGLIMTELPTSPTKIKIYALHKSVGITVLALMVLRLIWRLFDRRPAYPSGMPVWQTSLATLTHGLLYLLLFVMPLSGWLYNSASNFALRYFGWFSLPALSAPDPQLKALALEVHQWGFYLLASLLLVHVAAALKHHWMERDDTLNRMLPWRTSKERPRP</sequence>
<dbReference type="GO" id="GO:0009055">
    <property type="term" value="F:electron transfer activity"/>
    <property type="evidence" value="ECO:0007669"/>
    <property type="project" value="InterPro"/>
</dbReference>
<dbReference type="GO" id="GO:0046872">
    <property type="term" value="F:metal ion binding"/>
    <property type="evidence" value="ECO:0007669"/>
    <property type="project" value="UniProtKB-KW"/>
</dbReference>
<keyword evidence="7" id="KW-0479">Metal-binding</keyword>
<keyword evidence="3" id="KW-0813">Transport</keyword>
<keyword evidence="11 13" id="KW-0472">Membrane</keyword>
<dbReference type="Proteomes" id="UP000613768">
    <property type="component" value="Unassembled WGS sequence"/>
</dbReference>
<comment type="similarity">
    <text evidence="12">Belongs to the cytochrome b561 family.</text>
</comment>
<keyword evidence="9 13" id="KW-1133">Transmembrane helix</keyword>
<dbReference type="GO" id="GO:0022904">
    <property type="term" value="P:respiratory electron transport chain"/>
    <property type="evidence" value="ECO:0007669"/>
    <property type="project" value="InterPro"/>
</dbReference>
<dbReference type="PANTHER" id="PTHR30529">
    <property type="entry name" value="CYTOCHROME B561"/>
    <property type="match status" value="1"/>
</dbReference>
<feature type="transmembrane region" description="Helical" evidence="13">
    <location>
        <begin position="21"/>
        <end position="39"/>
    </location>
</feature>
<evidence type="ECO:0000256" key="9">
    <source>
        <dbReference type="ARBA" id="ARBA00022989"/>
    </source>
</evidence>
<comment type="cofactor">
    <cofactor evidence="1">
        <name>heme b</name>
        <dbReference type="ChEBI" id="CHEBI:60344"/>
    </cofactor>
</comment>
<evidence type="ECO:0000313" key="16">
    <source>
        <dbReference type="Proteomes" id="UP000613768"/>
    </source>
</evidence>
<keyword evidence="8" id="KW-0249">Electron transport</keyword>
<feature type="transmembrane region" description="Helical" evidence="13">
    <location>
        <begin position="51"/>
        <end position="72"/>
    </location>
</feature>
<dbReference type="GO" id="GO:0005886">
    <property type="term" value="C:plasma membrane"/>
    <property type="evidence" value="ECO:0007669"/>
    <property type="project" value="UniProtKB-SubCell"/>
</dbReference>
<name>A0AAW3ZG53_9GAMM</name>
<comment type="subcellular location">
    <subcellularLocation>
        <location evidence="2">Cell membrane</location>
        <topology evidence="2">Multi-pass membrane protein</topology>
    </subcellularLocation>
</comment>
<organism evidence="15 16">
    <name type="scientific">Pseudomarimonas arenosa</name>
    <dbReference type="NCBI Taxonomy" id="2774145"/>
    <lineage>
        <taxon>Bacteria</taxon>
        <taxon>Pseudomonadati</taxon>
        <taxon>Pseudomonadota</taxon>
        <taxon>Gammaproteobacteria</taxon>
        <taxon>Lysobacterales</taxon>
        <taxon>Lysobacteraceae</taxon>
        <taxon>Pseudomarimonas</taxon>
    </lineage>
</organism>
<evidence type="ECO:0000256" key="12">
    <source>
        <dbReference type="ARBA" id="ARBA00037975"/>
    </source>
</evidence>
<evidence type="ECO:0000256" key="1">
    <source>
        <dbReference type="ARBA" id="ARBA00001970"/>
    </source>
</evidence>
<keyword evidence="6 13" id="KW-0812">Transmembrane</keyword>